<dbReference type="InterPro" id="IPR042110">
    <property type="entry name" value="Adenylosuccinate_synth_dom2"/>
</dbReference>
<dbReference type="InterPro" id="IPR042109">
    <property type="entry name" value="Adenylosuccinate_synth_dom1"/>
</dbReference>
<dbReference type="PANTHER" id="PTHR11846">
    <property type="entry name" value="ADENYLOSUCCINATE SYNTHETASE"/>
    <property type="match status" value="1"/>
</dbReference>
<dbReference type="AlphaFoldDB" id="A0A1N6RNP7"/>
<dbReference type="InterPro" id="IPR042111">
    <property type="entry name" value="Adenylosuccinate_synth_dom3"/>
</dbReference>
<dbReference type="GO" id="GO:0044208">
    <property type="term" value="P:'de novo' AMP biosynthetic process"/>
    <property type="evidence" value="ECO:0007669"/>
    <property type="project" value="TreeGrafter"/>
</dbReference>
<dbReference type="RefSeq" id="WP_076547491.1">
    <property type="nucleotide sequence ID" value="NZ_FTMA01000001.1"/>
</dbReference>
<accession>A0A1N6RNP7</accession>
<dbReference type="GO" id="GO:0004019">
    <property type="term" value="F:adenylosuccinate synthase activity"/>
    <property type="evidence" value="ECO:0007669"/>
    <property type="project" value="InterPro"/>
</dbReference>
<dbReference type="Gene3D" id="1.10.300.10">
    <property type="entry name" value="Adenylosuccinate Synthetase, subunit A, domain 2"/>
    <property type="match status" value="1"/>
</dbReference>
<dbReference type="OrthoDB" id="3959406at2"/>
<name>A0A1N6RNP7_9FLAO</name>
<evidence type="ECO:0000313" key="8">
    <source>
        <dbReference type="Proteomes" id="UP000186953"/>
    </source>
</evidence>
<dbReference type="GO" id="GO:0046872">
    <property type="term" value="F:metal ion binding"/>
    <property type="evidence" value="ECO:0007669"/>
    <property type="project" value="UniProtKB-KW"/>
</dbReference>
<dbReference type="Gene3D" id="3.40.440.10">
    <property type="entry name" value="Adenylosuccinate Synthetase, subunit A, domain 1"/>
    <property type="match status" value="1"/>
</dbReference>
<evidence type="ECO:0000256" key="6">
    <source>
        <dbReference type="ARBA" id="ARBA00023134"/>
    </source>
</evidence>
<evidence type="ECO:0000256" key="3">
    <source>
        <dbReference type="ARBA" id="ARBA00022741"/>
    </source>
</evidence>
<protein>
    <submittedName>
        <fullName evidence="7">Adenylosuccinate synthase</fullName>
    </submittedName>
</protein>
<proteinExistence type="predicted"/>
<dbReference type="Pfam" id="PF00709">
    <property type="entry name" value="Adenylsucc_synt"/>
    <property type="match status" value="1"/>
</dbReference>
<dbReference type="STRING" id="228959.SAMN05421797_1011350"/>
<dbReference type="GO" id="GO:0005525">
    <property type="term" value="F:GTP binding"/>
    <property type="evidence" value="ECO:0007669"/>
    <property type="project" value="UniProtKB-KW"/>
</dbReference>
<dbReference type="SMART" id="SM00788">
    <property type="entry name" value="Adenylsucc_synt"/>
    <property type="match status" value="1"/>
</dbReference>
<keyword evidence="5" id="KW-0460">Magnesium</keyword>
<keyword evidence="3" id="KW-0547">Nucleotide-binding</keyword>
<dbReference type="PANTHER" id="PTHR11846:SF0">
    <property type="entry name" value="ADENYLOSUCCINATE SYNTHETASE"/>
    <property type="match status" value="1"/>
</dbReference>
<keyword evidence="6" id="KW-0342">GTP-binding</keyword>
<evidence type="ECO:0000256" key="2">
    <source>
        <dbReference type="ARBA" id="ARBA00022723"/>
    </source>
</evidence>
<dbReference type="EMBL" id="FTMA01000001">
    <property type="protein sequence ID" value="SIQ30463.1"/>
    <property type="molecule type" value="Genomic_DNA"/>
</dbReference>
<dbReference type="GO" id="GO:0005737">
    <property type="term" value="C:cytoplasm"/>
    <property type="evidence" value="ECO:0007669"/>
    <property type="project" value="TreeGrafter"/>
</dbReference>
<gene>
    <name evidence="7" type="ORF">SAMN05421797_1011350</name>
</gene>
<evidence type="ECO:0000256" key="5">
    <source>
        <dbReference type="ARBA" id="ARBA00022842"/>
    </source>
</evidence>
<evidence type="ECO:0000313" key="7">
    <source>
        <dbReference type="EMBL" id="SIQ30463.1"/>
    </source>
</evidence>
<keyword evidence="1" id="KW-0436">Ligase</keyword>
<dbReference type="InterPro" id="IPR027417">
    <property type="entry name" value="P-loop_NTPase"/>
</dbReference>
<evidence type="ECO:0000256" key="4">
    <source>
        <dbReference type="ARBA" id="ARBA00022755"/>
    </source>
</evidence>
<dbReference type="InterPro" id="IPR001114">
    <property type="entry name" value="Adenylosuccinate_synthetase"/>
</dbReference>
<dbReference type="SUPFAM" id="SSF52540">
    <property type="entry name" value="P-loop containing nucleoside triphosphate hydrolases"/>
    <property type="match status" value="1"/>
</dbReference>
<keyword evidence="4" id="KW-0658">Purine biosynthesis</keyword>
<sequence>MQQCSIVIDLGFGDAGKGLTTDFLASQQPEKSIIVRFSGGHQIGHTVTTDALTHTFSNFGSGTLVGVPTFYTEHTTVFPPAILQEGNFLKDYKPQLFFHPLAMITTMYDIAYNRALEKQQNHGSCGLGFGTTIARNKEEVYFYATDLQFSWVIKQRLKSIRSYYETKLSHQPKSVQDYYFNELNAYDEDYFIKTCSAIKPYYQLAPFQKIVTKFEHFIFEGSQGILLDTQHGFHPHTTWSYTTSKNAIQLITDHFDNNVGVRIFYVTRCYQTRHGNGPMSETQSVTLKNNDNEANETNEFQGEFRTKALDAELLNYALQCDAIHHQNLLIEKNLMITCLDQLPDFSPANLIQKLTPNFSSVHGSYGPMRKFITQLTI</sequence>
<dbReference type="Proteomes" id="UP000186953">
    <property type="component" value="Unassembled WGS sequence"/>
</dbReference>
<dbReference type="GO" id="GO:0046040">
    <property type="term" value="P:IMP metabolic process"/>
    <property type="evidence" value="ECO:0007669"/>
    <property type="project" value="TreeGrafter"/>
</dbReference>
<organism evidence="7 8">
    <name type="scientific">Maribacter ulvicola</name>
    <dbReference type="NCBI Taxonomy" id="228959"/>
    <lineage>
        <taxon>Bacteria</taxon>
        <taxon>Pseudomonadati</taxon>
        <taxon>Bacteroidota</taxon>
        <taxon>Flavobacteriia</taxon>
        <taxon>Flavobacteriales</taxon>
        <taxon>Flavobacteriaceae</taxon>
        <taxon>Maribacter</taxon>
    </lineage>
</organism>
<keyword evidence="8" id="KW-1185">Reference proteome</keyword>
<keyword evidence="2" id="KW-0479">Metal-binding</keyword>
<dbReference type="Gene3D" id="3.90.170.10">
    <property type="entry name" value="Adenylosuccinate Synthetase, subunit A, domain 3"/>
    <property type="match status" value="1"/>
</dbReference>
<reference evidence="8" key="1">
    <citation type="submission" date="2017-01" db="EMBL/GenBank/DDBJ databases">
        <authorList>
            <person name="Varghese N."/>
            <person name="Submissions S."/>
        </authorList>
    </citation>
    <scope>NUCLEOTIDE SEQUENCE [LARGE SCALE GENOMIC DNA]</scope>
    <source>
        <strain evidence="8">DSM 15366</strain>
    </source>
</reference>
<evidence type="ECO:0000256" key="1">
    <source>
        <dbReference type="ARBA" id="ARBA00022598"/>
    </source>
</evidence>